<protein>
    <submittedName>
        <fullName evidence="16">Receptor-like protein 12 isoform X1</fullName>
    </submittedName>
</protein>
<feature type="transmembrane region" description="Helical" evidence="13">
    <location>
        <begin position="914"/>
        <end position="936"/>
    </location>
</feature>
<organism evidence="15 16">
    <name type="scientific">Durio zibethinus</name>
    <name type="common">Durian</name>
    <dbReference type="NCBI Taxonomy" id="66656"/>
    <lineage>
        <taxon>Eukaryota</taxon>
        <taxon>Viridiplantae</taxon>
        <taxon>Streptophyta</taxon>
        <taxon>Embryophyta</taxon>
        <taxon>Tracheophyta</taxon>
        <taxon>Spermatophyta</taxon>
        <taxon>Magnoliopsida</taxon>
        <taxon>eudicotyledons</taxon>
        <taxon>Gunneridae</taxon>
        <taxon>Pentapetalae</taxon>
        <taxon>rosids</taxon>
        <taxon>malvids</taxon>
        <taxon>Malvales</taxon>
        <taxon>Malvaceae</taxon>
        <taxon>Helicteroideae</taxon>
        <taxon>Durio</taxon>
    </lineage>
</organism>
<dbReference type="GO" id="GO:0005886">
    <property type="term" value="C:plasma membrane"/>
    <property type="evidence" value="ECO:0007669"/>
    <property type="project" value="UniProtKB-SubCell"/>
</dbReference>
<dbReference type="FunFam" id="3.80.10.10:FF:000041">
    <property type="entry name" value="LRR receptor-like serine/threonine-protein kinase ERECTA"/>
    <property type="match status" value="1"/>
</dbReference>
<keyword evidence="15" id="KW-1185">Reference proteome</keyword>
<comment type="similarity">
    <text evidence="2">Belongs to the RLP family.</text>
</comment>
<dbReference type="GeneID" id="111306758"/>
<accession>A0A6P6A6G3</accession>
<evidence type="ECO:0000313" key="16">
    <source>
        <dbReference type="RefSeq" id="XP_022760360.1"/>
    </source>
</evidence>
<name>A0A6P6A6G3_DURZI</name>
<dbReference type="InterPro" id="IPR001611">
    <property type="entry name" value="Leu-rich_rpt"/>
</dbReference>
<evidence type="ECO:0000256" key="4">
    <source>
        <dbReference type="ARBA" id="ARBA00022553"/>
    </source>
</evidence>
<evidence type="ECO:0000256" key="8">
    <source>
        <dbReference type="ARBA" id="ARBA00022737"/>
    </source>
</evidence>
<evidence type="ECO:0000256" key="12">
    <source>
        <dbReference type="ARBA" id="ARBA00023180"/>
    </source>
</evidence>
<evidence type="ECO:0000256" key="10">
    <source>
        <dbReference type="ARBA" id="ARBA00023136"/>
    </source>
</evidence>
<keyword evidence="12" id="KW-0325">Glycoprotein</keyword>
<comment type="subcellular location">
    <subcellularLocation>
        <location evidence="1">Cell membrane</location>
        <topology evidence="1">Single-pass type I membrane protein</topology>
    </subcellularLocation>
</comment>
<evidence type="ECO:0000313" key="15">
    <source>
        <dbReference type="Proteomes" id="UP000515121"/>
    </source>
</evidence>
<dbReference type="OrthoDB" id="1600340at2759"/>
<dbReference type="GO" id="GO:0007165">
    <property type="term" value="P:signal transduction"/>
    <property type="evidence" value="ECO:0007669"/>
    <property type="project" value="UniProtKB-ARBA"/>
</dbReference>
<dbReference type="InterPro" id="IPR055414">
    <property type="entry name" value="LRR_R13L4/SHOC2-like"/>
</dbReference>
<keyword evidence="4" id="KW-0597">Phosphoprotein</keyword>
<dbReference type="FunFam" id="3.80.10.10:FF:000383">
    <property type="entry name" value="Leucine-rich repeat receptor protein kinase EMS1"/>
    <property type="match status" value="1"/>
</dbReference>
<proteinExistence type="inferred from homology"/>
<keyword evidence="5" id="KW-0433">Leucine-rich repeat</keyword>
<keyword evidence="7" id="KW-0732">Signal</keyword>
<evidence type="ECO:0000256" key="2">
    <source>
        <dbReference type="ARBA" id="ARBA00009592"/>
    </source>
</evidence>
<dbReference type="AlphaFoldDB" id="A0A6P6A6G3"/>
<dbReference type="Gene3D" id="3.80.10.10">
    <property type="entry name" value="Ribonuclease Inhibitor"/>
    <property type="match status" value="3"/>
</dbReference>
<dbReference type="PANTHER" id="PTHR48063:SF98">
    <property type="entry name" value="LRR RECEPTOR-LIKE SERINE_THREONINE-PROTEIN KINASE FLS2"/>
    <property type="match status" value="1"/>
</dbReference>
<evidence type="ECO:0000256" key="7">
    <source>
        <dbReference type="ARBA" id="ARBA00022729"/>
    </source>
</evidence>
<dbReference type="SUPFAM" id="SSF52047">
    <property type="entry name" value="RNI-like"/>
    <property type="match status" value="3"/>
</dbReference>
<dbReference type="InterPro" id="IPR046956">
    <property type="entry name" value="RLP23-like"/>
</dbReference>
<dbReference type="KEGG" id="dzi:111306758"/>
<evidence type="ECO:0000256" key="11">
    <source>
        <dbReference type="ARBA" id="ARBA00023170"/>
    </source>
</evidence>
<evidence type="ECO:0000256" key="5">
    <source>
        <dbReference type="ARBA" id="ARBA00022614"/>
    </source>
</evidence>
<dbReference type="Proteomes" id="UP000515121">
    <property type="component" value="Unplaced"/>
</dbReference>
<dbReference type="Pfam" id="PF00560">
    <property type="entry name" value="LRR_1"/>
    <property type="match status" value="11"/>
</dbReference>
<evidence type="ECO:0000256" key="9">
    <source>
        <dbReference type="ARBA" id="ARBA00022989"/>
    </source>
</evidence>
<keyword evidence="8" id="KW-0677">Repeat</keyword>
<keyword evidence="9 13" id="KW-1133">Transmembrane helix</keyword>
<reference evidence="16" key="1">
    <citation type="submission" date="2025-08" db="UniProtKB">
        <authorList>
            <consortium name="RefSeq"/>
        </authorList>
    </citation>
    <scope>IDENTIFICATION</scope>
    <source>
        <tissue evidence="16">Fruit stalk</tissue>
    </source>
</reference>
<dbReference type="PANTHER" id="PTHR48063">
    <property type="entry name" value="LRR RECEPTOR-LIKE KINASE"/>
    <property type="match status" value="1"/>
</dbReference>
<evidence type="ECO:0000256" key="1">
    <source>
        <dbReference type="ARBA" id="ARBA00004251"/>
    </source>
</evidence>
<dbReference type="SMART" id="SM00369">
    <property type="entry name" value="LRR_TYP"/>
    <property type="match status" value="10"/>
</dbReference>
<feature type="domain" description="Disease resistance R13L4/SHOC-2-like LRR" evidence="14">
    <location>
        <begin position="68"/>
        <end position="256"/>
    </location>
</feature>
<evidence type="ECO:0000256" key="13">
    <source>
        <dbReference type="SAM" id="Phobius"/>
    </source>
</evidence>
<dbReference type="InterPro" id="IPR003591">
    <property type="entry name" value="Leu-rich_rpt_typical-subtyp"/>
</dbReference>
<gene>
    <name evidence="16" type="primary">LOC111306758</name>
</gene>
<evidence type="ECO:0000259" key="14">
    <source>
        <dbReference type="Pfam" id="PF23598"/>
    </source>
</evidence>
<dbReference type="InterPro" id="IPR032675">
    <property type="entry name" value="LRR_dom_sf"/>
</dbReference>
<dbReference type="Pfam" id="PF23598">
    <property type="entry name" value="LRR_14"/>
    <property type="match status" value="1"/>
</dbReference>
<dbReference type="FunFam" id="3.80.10.10:FF:001347">
    <property type="entry name" value="LRR receptor-like serine/threonine-protein kinase GSO2"/>
    <property type="match status" value="1"/>
</dbReference>
<keyword evidence="6 13" id="KW-0812">Transmembrane</keyword>
<keyword evidence="3" id="KW-1003">Cell membrane</keyword>
<keyword evidence="10 13" id="KW-0472">Membrane</keyword>
<evidence type="ECO:0000256" key="6">
    <source>
        <dbReference type="ARBA" id="ARBA00022692"/>
    </source>
</evidence>
<dbReference type="FunFam" id="3.80.10.10:FF:000095">
    <property type="entry name" value="LRR receptor-like serine/threonine-protein kinase GSO1"/>
    <property type="match status" value="1"/>
</dbReference>
<dbReference type="FunFam" id="3.80.10.10:FF:000111">
    <property type="entry name" value="LRR receptor-like serine/threonine-protein kinase ERECTA"/>
    <property type="match status" value="1"/>
</dbReference>
<dbReference type="RefSeq" id="XP_022760360.1">
    <property type="nucleotide sequence ID" value="XM_022904625.1"/>
</dbReference>
<evidence type="ECO:0000256" key="3">
    <source>
        <dbReference type="ARBA" id="ARBA00022475"/>
    </source>
</evidence>
<keyword evidence="11" id="KW-0675">Receptor</keyword>
<dbReference type="Pfam" id="PF13855">
    <property type="entry name" value="LRR_8"/>
    <property type="match status" value="1"/>
</dbReference>
<sequence length="956" mass="106114">MQTVWAPGLLMKIAVDGMELFVTMRLAMYLSSILETLDHIFDDYGSAAEFEGSERSKFGGKMNPSLLMLKHLSYLDLSNNAFGGIPIPKFLGSIESLRYLSLSRAGFGGLVPYQLGNLSSLQYLNLHADIEDDLSVANLQWLSGLSLLEHLNLDNVNLRKASNWLQVLNTLPSLEKLVLSSCQLPPVPSPTNLNLSSLAILDLSSNSFENPSVLSWIFHLTNLISLDLSVNDLQGCIYDGLENMTSLRHLDLSFNSFNSSIPDWFYNLNSLRFLNLGSNKLHGEISSAIGNMTSAISLDFSGNELEGRIPRSMGNLCKLKYILYSGVNLSQDISDILEILSGCVSKQLDLLDLSRSQLFGELTNQLGNFKILEELYLSGNSISGPIPLSIGELSSLSVLELDQNKLTGQLPESFGQLANLEIFNISKNLLAGFVSEMHLGNLAKLKEFDVSDNPLTLKTNPDWIPPFELEHLVLRSLDVGSKFPLWLRSQKHLRYLDISNCVISDSIPSWFRNSFSHFHYVNLSNNQIHGQIPSIPWIAFGDSVIDLSFNNFTGPLPQISSNLSFLDLSSNFLSGYLFDLLCFNLNQTMGMETLNLGENRLSGEIPACWMKWQNLMVIRLDSNNFTGRIPSSLGTLYSLLSLQLQKNHLSGEIPSSLRNCTGLLLLDFGQNELYGHIPEWIGHSFRELTVLSLRSNKFSGHIPDQICAVSSLQVLDLANNNLVGSLPGCLGNFTAMVKRNSFMEINSSFISYAGDLFVILVVKGQMLRYSTNLVLVRSIDFSNNNLSGEIPKAVTSLFELQSLNLSHNLLTGTIPKRIGEMRSLESVDFSVNKLSGSIPKSMSNLTFLSHMNLSYNNLTGQIPSSTQLQSFDQSSYVGNQLCGLPLPEKCSDNGTIHNAGNGGGENGFRFETDWFYLGMAFGFVIGFWSVFGPLVFDRRWRSMYTLSSFQPNVENQ</sequence>